<protein>
    <submittedName>
        <fullName evidence="2">Uncharacterized protein</fullName>
    </submittedName>
</protein>
<evidence type="ECO:0000313" key="2">
    <source>
        <dbReference type="EMBL" id="MBW4662242.1"/>
    </source>
</evidence>
<feature type="region of interest" description="Disordered" evidence="1">
    <location>
        <begin position="175"/>
        <end position="194"/>
    </location>
</feature>
<name>A0A951UQ36_9CYAN</name>
<dbReference type="AlphaFoldDB" id="A0A951UQ36"/>
<comment type="caution">
    <text evidence="2">The sequence shown here is derived from an EMBL/GenBank/DDBJ whole genome shotgun (WGS) entry which is preliminary data.</text>
</comment>
<gene>
    <name evidence="2" type="ORF">KME15_26615</name>
</gene>
<proteinExistence type="predicted"/>
<feature type="compositionally biased region" description="Low complexity" evidence="1">
    <location>
        <begin position="179"/>
        <end position="194"/>
    </location>
</feature>
<dbReference type="Proteomes" id="UP000757435">
    <property type="component" value="Unassembled WGS sequence"/>
</dbReference>
<dbReference type="EMBL" id="JAHHHD010000064">
    <property type="protein sequence ID" value="MBW4662242.1"/>
    <property type="molecule type" value="Genomic_DNA"/>
</dbReference>
<evidence type="ECO:0000313" key="3">
    <source>
        <dbReference type="Proteomes" id="UP000757435"/>
    </source>
</evidence>
<reference evidence="2" key="1">
    <citation type="submission" date="2021-05" db="EMBL/GenBank/DDBJ databases">
        <authorList>
            <person name="Pietrasiak N."/>
            <person name="Ward R."/>
            <person name="Stajich J.E."/>
            <person name="Kurbessoian T."/>
        </authorList>
    </citation>
    <scope>NUCLEOTIDE SEQUENCE</scope>
    <source>
        <strain evidence="2">UHER 2000/2452</strain>
    </source>
</reference>
<evidence type="ECO:0000256" key="1">
    <source>
        <dbReference type="SAM" id="MobiDB-lite"/>
    </source>
</evidence>
<sequence>MPLESEPSRSSKAEIYFLSSREPDPQMIDDLDGTITAHFKGGVKDIHRQGAQIAFTETVFSGENTIKACHLIPTESIVVINAPILLQKAWLDAGVHTLLIPQIKQKIGKWRGIEYKYCGLLRVHKVEVVTSQWAAPHNSEQETKQTIAQSDPTTKDVVTGQTLSLLNFFGLPSAQQVGSHSSNSISNSIELKAT</sequence>
<accession>A0A951UQ36</accession>
<organism evidence="2 3">
    <name type="scientific">Drouetiella hepatica Uher 2000/2452</name>
    <dbReference type="NCBI Taxonomy" id="904376"/>
    <lineage>
        <taxon>Bacteria</taxon>
        <taxon>Bacillati</taxon>
        <taxon>Cyanobacteriota</taxon>
        <taxon>Cyanophyceae</taxon>
        <taxon>Oculatellales</taxon>
        <taxon>Oculatellaceae</taxon>
        <taxon>Drouetiella</taxon>
    </lineage>
</organism>
<reference evidence="2" key="2">
    <citation type="journal article" date="2022" name="Microbiol. Resour. Announc.">
        <title>Metagenome Sequencing to Explore Phylogenomics of Terrestrial Cyanobacteria.</title>
        <authorList>
            <person name="Ward R.D."/>
            <person name="Stajich J.E."/>
            <person name="Johansen J.R."/>
            <person name="Huntemann M."/>
            <person name="Clum A."/>
            <person name="Foster B."/>
            <person name="Foster B."/>
            <person name="Roux S."/>
            <person name="Palaniappan K."/>
            <person name="Varghese N."/>
            <person name="Mukherjee S."/>
            <person name="Reddy T.B.K."/>
            <person name="Daum C."/>
            <person name="Copeland A."/>
            <person name="Chen I.A."/>
            <person name="Ivanova N.N."/>
            <person name="Kyrpides N.C."/>
            <person name="Shapiro N."/>
            <person name="Eloe-Fadrosh E.A."/>
            <person name="Pietrasiak N."/>
        </authorList>
    </citation>
    <scope>NUCLEOTIDE SEQUENCE</scope>
    <source>
        <strain evidence="2">UHER 2000/2452</strain>
    </source>
</reference>